<keyword evidence="3" id="KW-1185">Reference proteome</keyword>
<proteinExistence type="predicted"/>
<organism evidence="2 3">
    <name type="scientific">Argiope bruennichi</name>
    <name type="common">Wasp spider</name>
    <name type="synonym">Aranea bruennichi</name>
    <dbReference type="NCBI Taxonomy" id="94029"/>
    <lineage>
        <taxon>Eukaryota</taxon>
        <taxon>Metazoa</taxon>
        <taxon>Ecdysozoa</taxon>
        <taxon>Arthropoda</taxon>
        <taxon>Chelicerata</taxon>
        <taxon>Arachnida</taxon>
        <taxon>Araneae</taxon>
        <taxon>Araneomorphae</taxon>
        <taxon>Entelegynae</taxon>
        <taxon>Araneoidea</taxon>
        <taxon>Araneidae</taxon>
        <taxon>Argiope</taxon>
    </lineage>
</organism>
<reference evidence="2" key="1">
    <citation type="journal article" date="2020" name="bioRxiv">
        <title>Chromosome-level reference genome of the European wasp spider Argiope bruennichi: a resource for studies on range expansion and evolutionary adaptation.</title>
        <authorList>
            <person name="Sheffer M.M."/>
            <person name="Hoppe A."/>
            <person name="Krehenwinkel H."/>
            <person name="Uhl G."/>
            <person name="Kuss A.W."/>
            <person name="Jensen L."/>
            <person name="Jensen C."/>
            <person name="Gillespie R.G."/>
            <person name="Hoff K.J."/>
            <person name="Prost S."/>
        </authorList>
    </citation>
    <scope>NUCLEOTIDE SEQUENCE</scope>
</reference>
<protein>
    <recommendedName>
        <fullName evidence="1">DUF5641 domain-containing protein</fullName>
    </recommendedName>
</protein>
<dbReference type="PANTHER" id="PTHR47331">
    <property type="entry name" value="PHD-TYPE DOMAIN-CONTAINING PROTEIN"/>
    <property type="match status" value="1"/>
</dbReference>
<dbReference type="InterPro" id="IPR040676">
    <property type="entry name" value="DUF5641"/>
</dbReference>
<reference evidence="2" key="2">
    <citation type="submission" date="2020-06" db="EMBL/GenBank/DDBJ databases">
        <authorList>
            <person name="Sheffer M."/>
        </authorList>
    </citation>
    <scope>NUCLEOTIDE SEQUENCE</scope>
</reference>
<name>A0A8T0FHT1_ARGBR</name>
<dbReference type="EMBL" id="JABXBU010000011">
    <property type="protein sequence ID" value="KAF8789982.1"/>
    <property type="molecule type" value="Genomic_DNA"/>
</dbReference>
<gene>
    <name evidence="2" type="ORF">HNY73_005073</name>
</gene>
<evidence type="ECO:0000313" key="2">
    <source>
        <dbReference type="EMBL" id="KAF8789982.1"/>
    </source>
</evidence>
<evidence type="ECO:0000313" key="3">
    <source>
        <dbReference type="Proteomes" id="UP000807504"/>
    </source>
</evidence>
<sequence length="199" mass="22850">MTTPVPDRLTTKCRIVFNASAKTSNVSDWYHILGKLNPADCATRGLFSEQLKDASYWWNGPDWIKQDFHPLVPSLEVLTTNLDEPDSMPEPTSIEACINSRPLVPLSNDPSDLRALTPVHFLIGEPLLELSEGTGLINQNLSLFCRWKSLLHLKLQFWSRWNRHVLHHLQARRKWHQHRPPLRVGDLVRIQADNMPPLS</sequence>
<evidence type="ECO:0000259" key="1">
    <source>
        <dbReference type="Pfam" id="PF18701"/>
    </source>
</evidence>
<dbReference type="PANTHER" id="PTHR47331:SF6">
    <property type="entry name" value="DOUBLECORTIN DOMAIN-CONTAINING PROTEIN"/>
    <property type="match status" value="1"/>
</dbReference>
<comment type="caution">
    <text evidence="2">The sequence shown here is derived from an EMBL/GenBank/DDBJ whole genome shotgun (WGS) entry which is preliminary data.</text>
</comment>
<feature type="domain" description="DUF5641" evidence="1">
    <location>
        <begin position="146"/>
        <end position="198"/>
    </location>
</feature>
<accession>A0A8T0FHT1</accession>
<dbReference type="AlphaFoldDB" id="A0A8T0FHT1"/>
<dbReference type="Proteomes" id="UP000807504">
    <property type="component" value="Unassembled WGS sequence"/>
</dbReference>
<dbReference type="Pfam" id="PF18701">
    <property type="entry name" value="DUF5641"/>
    <property type="match status" value="1"/>
</dbReference>